<gene>
    <name evidence="1" type="ORF">LTR09_008444</name>
</gene>
<name>A0AAJ0DAQ4_9PEZI</name>
<evidence type="ECO:0000313" key="1">
    <source>
        <dbReference type="EMBL" id="KAK3050295.1"/>
    </source>
</evidence>
<evidence type="ECO:0000313" key="2">
    <source>
        <dbReference type="Proteomes" id="UP001271007"/>
    </source>
</evidence>
<dbReference type="AlphaFoldDB" id="A0AAJ0DAQ4"/>
<sequence>MQPFETIDNKADGHPGIGDPPLLRVSRRVRGDALPVYYHHTPFRFGDVHEQYILYDATRFVDSIGWKMDLVQDMRFKLSSNYPGVEVWFRVRGDLCWGTAIVHGKKQEKRATTVFERLVKLVNSYRGFRDEIKPAAGMKILWRSEKSFSVDKREELGWDVECGGSALRMGWDMTEYEN</sequence>
<accession>A0AAJ0DAQ4</accession>
<reference evidence="1" key="1">
    <citation type="submission" date="2023-04" db="EMBL/GenBank/DDBJ databases">
        <title>Black Yeasts Isolated from many extreme environments.</title>
        <authorList>
            <person name="Coleine C."/>
            <person name="Stajich J.E."/>
            <person name="Selbmann L."/>
        </authorList>
    </citation>
    <scope>NUCLEOTIDE SEQUENCE</scope>
    <source>
        <strain evidence="1">CCFEE 5312</strain>
    </source>
</reference>
<dbReference type="Proteomes" id="UP001271007">
    <property type="component" value="Unassembled WGS sequence"/>
</dbReference>
<proteinExistence type="predicted"/>
<organism evidence="1 2">
    <name type="scientific">Extremus antarcticus</name>
    <dbReference type="NCBI Taxonomy" id="702011"/>
    <lineage>
        <taxon>Eukaryota</taxon>
        <taxon>Fungi</taxon>
        <taxon>Dikarya</taxon>
        <taxon>Ascomycota</taxon>
        <taxon>Pezizomycotina</taxon>
        <taxon>Dothideomycetes</taxon>
        <taxon>Dothideomycetidae</taxon>
        <taxon>Mycosphaerellales</taxon>
        <taxon>Extremaceae</taxon>
        <taxon>Extremus</taxon>
    </lineage>
</organism>
<keyword evidence="2" id="KW-1185">Reference proteome</keyword>
<comment type="caution">
    <text evidence="1">The sequence shown here is derived from an EMBL/GenBank/DDBJ whole genome shotgun (WGS) entry which is preliminary data.</text>
</comment>
<dbReference type="EMBL" id="JAWDJX010000033">
    <property type="protein sequence ID" value="KAK3050295.1"/>
    <property type="molecule type" value="Genomic_DNA"/>
</dbReference>
<protein>
    <submittedName>
        <fullName evidence="1">Uncharacterized protein</fullName>
    </submittedName>
</protein>